<keyword evidence="9 10" id="KW-0807">Transducer</keyword>
<evidence type="ECO:0000256" key="8">
    <source>
        <dbReference type="ARBA" id="ARBA00023170"/>
    </source>
</evidence>
<organism evidence="11 12">
    <name type="scientific">Bombus vosnesenskii</name>
    <dbReference type="NCBI Taxonomy" id="207650"/>
    <lineage>
        <taxon>Eukaryota</taxon>
        <taxon>Metazoa</taxon>
        <taxon>Ecdysozoa</taxon>
        <taxon>Arthropoda</taxon>
        <taxon>Hexapoda</taxon>
        <taxon>Insecta</taxon>
        <taxon>Pterygota</taxon>
        <taxon>Neoptera</taxon>
        <taxon>Endopterygota</taxon>
        <taxon>Hymenoptera</taxon>
        <taxon>Apocrita</taxon>
        <taxon>Aculeata</taxon>
        <taxon>Apoidea</taxon>
        <taxon>Anthophila</taxon>
        <taxon>Apidae</taxon>
        <taxon>Bombus</taxon>
        <taxon>Pyrobombus</taxon>
    </lineage>
</organism>
<evidence type="ECO:0000256" key="1">
    <source>
        <dbReference type="ARBA" id="ARBA00004651"/>
    </source>
</evidence>
<feature type="transmembrane region" description="Helical" evidence="10">
    <location>
        <begin position="36"/>
        <end position="57"/>
    </location>
</feature>
<evidence type="ECO:0000256" key="3">
    <source>
        <dbReference type="ARBA" id="ARBA00022606"/>
    </source>
</evidence>
<sequence length="372" mass="42390">MTPEKVIYITWLSVALCFSWPLPVGSSRNKVFGFKILQVATVISAIMMLLPLMYSIYLHLDDMVIVSKSFSAVTSVSQIAVHTFICFIKHDSFQRVIGEMVTYVKEAQQYEREIFCKYIAKCSILYGSCMLFAYVTVTTFLLGPVILSTSFPLDAEYPFNVNYTPVNAIIYLHQSLVCCQCAANICLCISGALLLWFTAARFECLAVEFKKSSNIDMVITCVKKQLLLRRYANEVINSFRFLILYTTIVTTFTITLSCIIVFMNPPLIVKMQFMAACLTVLTEVYMYAWPADHMKDMSANVSQSVYDIAWYEQTLEMQKDLLNVLVYKKPVIISITYLVPELSLRYYCSYLSNAFSIFTSLRILLSVNNSAQ</sequence>
<dbReference type="GO" id="GO:0005549">
    <property type="term" value="F:odorant binding"/>
    <property type="evidence" value="ECO:0007669"/>
    <property type="project" value="InterPro"/>
</dbReference>
<keyword evidence="8 10" id="KW-0675">Receptor</keyword>
<accession>A0A6J3LD78</accession>
<feature type="transmembrane region" description="Helical" evidence="10">
    <location>
        <begin position="6"/>
        <end position="24"/>
    </location>
</feature>
<gene>
    <name evidence="12" type="primary">LOC117240113</name>
</gene>
<comment type="subcellular location">
    <subcellularLocation>
        <location evidence="1 10">Cell membrane</location>
        <topology evidence="1 10">Multi-pass membrane protein</topology>
    </subcellularLocation>
</comment>
<keyword evidence="6 10" id="KW-1133">Transmembrane helix</keyword>
<dbReference type="GO" id="GO:0004984">
    <property type="term" value="F:olfactory receptor activity"/>
    <property type="evidence" value="ECO:0007669"/>
    <property type="project" value="InterPro"/>
</dbReference>
<evidence type="ECO:0000256" key="7">
    <source>
        <dbReference type="ARBA" id="ARBA00023136"/>
    </source>
</evidence>
<dbReference type="PANTHER" id="PTHR21137">
    <property type="entry name" value="ODORANT RECEPTOR"/>
    <property type="match status" value="1"/>
</dbReference>
<comment type="similarity">
    <text evidence="10">Belongs to the insect chemoreceptor superfamily. Heteromeric odorant receptor channel (TC 1.A.69) family.</text>
</comment>
<dbReference type="InterPro" id="IPR004117">
    <property type="entry name" value="7tm6_olfct_rcpt"/>
</dbReference>
<feature type="transmembrane region" description="Helical" evidence="10">
    <location>
        <begin position="268"/>
        <end position="288"/>
    </location>
</feature>
<proteinExistence type="inferred from homology"/>
<protein>
    <recommendedName>
        <fullName evidence="10">Odorant receptor</fullName>
    </recommendedName>
</protein>
<evidence type="ECO:0000256" key="2">
    <source>
        <dbReference type="ARBA" id="ARBA00022475"/>
    </source>
</evidence>
<dbReference type="AlphaFoldDB" id="A0A6J3LD78"/>
<dbReference type="Proteomes" id="UP000504631">
    <property type="component" value="Unplaced"/>
</dbReference>
<dbReference type="PANTHER" id="PTHR21137:SF35">
    <property type="entry name" value="ODORANT RECEPTOR 19A-RELATED"/>
    <property type="match status" value="1"/>
</dbReference>
<dbReference type="KEGG" id="bvk:117240113"/>
<name>A0A6J3LD78_9HYME</name>
<keyword evidence="11" id="KW-1185">Reference proteome</keyword>
<evidence type="ECO:0000256" key="6">
    <source>
        <dbReference type="ARBA" id="ARBA00022989"/>
    </source>
</evidence>
<dbReference type="GeneID" id="117240113"/>
<feature type="transmembrane region" description="Helical" evidence="10">
    <location>
        <begin position="124"/>
        <end position="148"/>
    </location>
</feature>
<evidence type="ECO:0000256" key="4">
    <source>
        <dbReference type="ARBA" id="ARBA00022692"/>
    </source>
</evidence>
<comment type="caution">
    <text evidence="10">Lacks conserved residue(s) required for the propagation of feature annotation.</text>
</comment>
<evidence type="ECO:0000256" key="5">
    <source>
        <dbReference type="ARBA" id="ARBA00022725"/>
    </source>
</evidence>
<dbReference type="RefSeq" id="XP_033361879.1">
    <property type="nucleotide sequence ID" value="XM_033505988.1"/>
</dbReference>
<dbReference type="Pfam" id="PF02949">
    <property type="entry name" value="7tm_6"/>
    <property type="match status" value="1"/>
</dbReference>
<dbReference type="GO" id="GO:0005886">
    <property type="term" value="C:plasma membrane"/>
    <property type="evidence" value="ECO:0007669"/>
    <property type="project" value="UniProtKB-SubCell"/>
</dbReference>
<keyword evidence="3 10" id="KW-0716">Sensory transduction</keyword>
<keyword evidence="5 10" id="KW-0552">Olfaction</keyword>
<evidence type="ECO:0000256" key="9">
    <source>
        <dbReference type="ARBA" id="ARBA00023224"/>
    </source>
</evidence>
<evidence type="ECO:0000313" key="12">
    <source>
        <dbReference type="RefSeq" id="XP_033361879.1"/>
    </source>
</evidence>
<keyword evidence="7 10" id="KW-0472">Membrane</keyword>
<evidence type="ECO:0000313" key="11">
    <source>
        <dbReference type="Proteomes" id="UP000504631"/>
    </source>
</evidence>
<keyword evidence="2" id="KW-1003">Cell membrane</keyword>
<reference evidence="12" key="1">
    <citation type="submission" date="2025-08" db="UniProtKB">
        <authorList>
            <consortium name="RefSeq"/>
        </authorList>
    </citation>
    <scope>IDENTIFICATION</scope>
    <source>
        <tissue evidence="12">Muscle</tissue>
    </source>
</reference>
<feature type="transmembrane region" description="Helical" evidence="10">
    <location>
        <begin position="168"/>
        <end position="197"/>
    </location>
</feature>
<feature type="transmembrane region" description="Helical" evidence="10">
    <location>
        <begin position="239"/>
        <end position="262"/>
    </location>
</feature>
<dbReference type="GO" id="GO:0007165">
    <property type="term" value="P:signal transduction"/>
    <property type="evidence" value="ECO:0007669"/>
    <property type="project" value="UniProtKB-KW"/>
</dbReference>
<evidence type="ECO:0000256" key="10">
    <source>
        <dbReference type="RuleBase" id="RU351113"/>
    </source>
</evidence>
<keyword evidence="4 10" id="KW-0812">Transmembrane</keyword>